<comment type="caution">
    <text evidence="1">The sequence shown here is derived from an EMBL/GenBank/DDBJ whole genome shotgun (WGS) entry which is preliminary data.</text>
</comment>
<protein>
    <submittedName>
        <fullName evidence="1">Uncharacterized protein</fullName>
    </submittedName>
</protein>
<evidence type="ECO:0000313" key="1">
    <source>
        <dbReference type="EMBL" id="KTF07325.1"/>
    </source>
</evidence>
<sequence>MPVFDKYDFYFYKYLILNDKKYFKFFFNEIMNFNQVNKDIIYSINIAFIL</sequence>
<organism evidence="1">
    <name type="scientific">marine sediment metagenome</name>
    <dbReference type="NCBI Taxonomy" id="412755"/>
    <lineage>
        <taxon>unclassified sequences</taxon>
        <taxon>metagenomes</taxon>
        <taxon>ecological metagenomes</taxon>
    </lineage>
</organism>
<dbReference type="EMBL" id="AYSL01000620">
    <property type="protein sequence ID" value="KTF07325.1"/>
    <property type="molecule type" value="Genomic_DNA"/>
</dbReference>
<reference evidence="1" key="1">
    <citation type="submission" date="2013-11" db="EMBL/GenBank/DDBJ databases">
        <title>Microbial diversity, functional groups and degradation webs in Northern and Southern Mediterranean and Red Sea marine crude oil polluted sites.</title>
        <authorList>
            <person name="Daffonchio D."/>
            <person name="Mapelli F."/>
            <person name="Ferrer M."/>
            <person name="Richter M."/>
            <person name="Cherif A."/>
            <person name="Malkawi H.I."/>
            <person name="Yakimov M.M."/>
            <person name="Abdel-Fattah Y.R."/>
            <person name="Blaghen M."/>
            <person name="Golyshin P.N."/>
            <person name="Kalogerakis N."/>
            <person name="Boon N."/>
            <person name="Magagnini M."/>
            <person name="Fava F."/>
        </authorList>
    </citation>
    <scope>NUCLEOTIDE SEQUENCE</scope>
</reference>
<name>A0A1B6NV47_9ZZZZ</name>
<proteinExistence type="predicted"/>
<dbReference type="AlphaFoldDB" id="A0A1B6NV47"/>
<gene>
    <name evidence="1" type="ORF">MGSAQ_001179</name>
</gene>
<accession>A0A1B6NV47</accession>